<feature type="non-terminal residue" evidence="8">
    <location>
        <position position="100"/>
    </location>
</feature>
<dbReference type="EMBL" id="KK896686">
    <property type="protein sequence ID" value="KDQ65294.1"/>
    <property type="molecule type" value="Genomic_DNA"/>
</dbReference>
<comment type="similarity">
    <text evidence="1">Belongs to the RNA polymerase beta chain family.</text>
</comment>
<feature type="non-terminal residue" evidence="8">
    <location>
        <position position="1"/>
    </location>
</feature>
<sequence>VENFNFKMKATYTALMVRRVIQAQGDTKIIDDRDYYGNKRLELAGSLLALMFEDLFKRFNWELKMIADKNIPKIKAAQFDIVKHMRQDQITNGLVHAIST</sequence>
<evidence type="ECO:0000313" key="8">
    <source>
        <dbReference type="EMBL" id="KDQ65294.1"/>
    </source>
</evidence>
<dbReference type="PANTHER" id="PTHR20856">
    <property type="entry name" value="DNA-DIRECTED RNA POLYMERASE I SUBUNIT 2"/>
    <property type="match status" value="1"/>
</dbReference>
<evidence type="ECO:0000256" key="2">
    <source>
        <dbReference type="ARBA" id="ARBA00012418"/>
    </source>
</evidence>
<dbReference type="AlphaFoldDB" id="A0A067QE99"/>
<dbReference type="Pfam" id="PF04561">
    <property type="entry name" value="RNA_pol_Rpb2_2"/>
    <property type="match status" value="1"/>
</dbReference>
<feature type="domain" description="RNA polymerase Rpb2" evidence="7">
    <location>
        <begin position="5"/>
        <end position="42"/>
    </location>
</feature>
<dbReference type="GO" id="GO:0000428">
    <property type="term" value="C:DNA-directed RNA polymerase complex"/>
    <property type="evidence" value="ECO:0007669"/>
    <property type="project" value="UniProtKB-KW"/>
</dbReference>
<evidence type="ECO:0000259" key="7">
    <source>
        <dbReference type="Pfam" id="PF04561"/>
    </source>
</evidence>
<dbReference type="GO" id="GO:0006351">
    <property type="term" value="P:DNA-templated transcription"/>
    <property type="evidence" value="ECO:0007669"/>
    <property type="project" value="InterPro"/>
</dbReference>
<gene>
    <name evidence="8" type="ORF">L798_00043</name>
</gene>
<protein>
    <recommendedName>
        <fullName evidence="2">DNA-directed RNA polymerase</fullName>
        <ecNumber evidence="2">2.7.7.6</ecNumber>
    </recommendedName>
</protein>
<dbReference type="InParanoid" id="A0A067QE99"/>
<dbReference type="eggNOG" id="KOG0215">
    <property type="taxonomic scope" value="Eukaryota"/>
</dbReference>
<keyword evidence="6" id="KW-0804">Transcription</keyword>
<keyword evidence="5" id="KW-0548">Nucleotidyltransferase</keyword>
<dbReference type="GO" id="GO:0032549">
    <property type="term" value="F:ribonucleoside binding"/>
    <property type="evidence" value="ECO:0007669"/>
    <property type="project" value="InterPro"/>
</dbReference>
<dbReference type="STRING" id="136037.A0A067QE99"/>
<organism evidence="8 9">
    <name type="scientific">Zootermopsis nevadensis</name>
    <name type="common">Dampwood termite</name>
    <dbReference type="NCBI Taxonomy" id="136037"/>
    <lineage>
        <taxon>Eukaryota</taxon>
        <taxon>Metazoa</taxon>
        <taxon>Ecdysozoa</taxon>
        <taxon>Arthropoda</taxon>
        <taxon>Hexapoda</taxon>
        <taxon>Insecta</taxon>
        <taxon>Pterygota</taxon>
        <taxon>Neoptera</taxon>
        <taxon>Polyneoptera</taxon>
        <taxon>Dictyoptera</taxon>
        <taxon>Blattodea</taxon>
        <taxon>Blattoidea</taxon>
        <taxon>Termitoidae</taxon>
        <taxon>Termopsidae</taxon>
        <taxon>Zootermopsis</taxon>
    </lineage>
</organism>
<keyword evidence="4" id="KW-0808">Transferase</keyword>
<keyword evidence="9" id="KW-1185">Reference proteome</keyword>
<dbReference type="GO" id="GO:0003677">
    <property type="term" value="F:DNA binding"/>
    <property type="evidence" value="ECO:0007669"/>
    <property type="project" value="InterPro"/>
</dbReference>
<name>A0A067QE99_ZOONE</name>
<evidence type="ECO:0000256" key="5">
    <source>
        <dbReference type="ARBA" id="ARBA00022695"/>
    </source>
</evidence>
<dbReference type="InterPro" id="IPR015712">
    <property type="entry name" value="DNA-dir_RNA_pol_su2"/>
</dbReference>
<dbReference type="Proteomes" id="UP000027135">
    <property type="component" value="Unassembled WGS sequence"/>
</dbReference>
<evidence type="ECO:0000313" key="9">
    <source>
        <dbReference type="Proteomes" id="UP000027135"/>
    </source>
</evidence>
<dbReference type="Gene3D" id="3.90.1100.10">
    <property type="match status" value="1"/>
</dbReference>
<reference evidence="8 9" key="1">
    <citation type="journal article" date="2014" name="Nat. Commun.">
        <title>Molecular traces of alternative social organization in a termite genome.</title>
        <authorList>
            <person name="Terrapon N."/>
            <person name="Li C."/>
            <person name="Robertson H.M."/>
            <person name="Ji L."/>
            <person name="Meng X."/>
            <person name="Booth W."/>
            <person name="Chen Z."/>
            <person name="Childers C.P."/>
            <person name="Glastad K.M."/>
            <person name="Gokhale K."/>
            <person name="Gowin J."/>
            <person name="Gronenberg W."/>
            <person name="Hermansen R.A."/>
            <person name="Hu H."/>
            <person name="Hunt B.G."/>
            <person name="Huylmans A.K."/>
            <person name="Khalil S.M."/>
            <person name="Mitchell R.D."/>
            <person name="Munoz-Torres M.C."/>
            <person name="Mustard J.A."/>
            <person name="Pan H."/>
            <person name="Reese J.T."/>
            <person name="Scharf M.E."/>
            <person name="Sun F."/>
            <person name="Vogel H."/>
            <person name="Xiao J."/>
            <person name="Yang W."/>
            <person name="Yang Z."/>
            <person name="Yang Z."/>
            <person name="Zhou J."/>
            <person name="Zhu J."/>
            <person name="Brent C.S."/>
            <person name="Elsik C.G."/>
            <person name="Goodisman M.A."/>
            <person name="Liberles D.A."/>
            <person name="Roe R.M."/>
            <person name="Vargo E.L."/>
            <person name="Vilcinskas A."/>
            <person name="Wang J."/>
            <person name="Bornberg-Bauer E."/>
            <person name="Korb J."/>
            <person name="Zhang G."/>
            <person name="Liebig J."/>
        </authorList>
    </citation>
    <scope>NUCLEOTIDE SEQUENCE [LARGE SCALE GENOMIC DNA]</scope>
    <source>
        <tissue evidence="8">Whole organism</tissue>
    </source>
</reference>
<evidence type="ECO:0000256" key="6">
    <source>
        <dbReference type="ARBA" id="ARBA00023163"/>
    </source>
</evidence>
<dbReference type="SUPFAM" id="SSF64484">
    <property type="entry name" value="beta and beta-prime subunits of DNA dependent RNA-polymerase"/>
    <property type="match status" value="1"/>
</dbReference>
<dbReference type="InterPro" id="IPR007642">
    <property type="entry name" value="RNA_pol_Rpb2_2"/>
</dbReference>
<accession>A0A067QE99</accession>
<dbReference type="GO" id="GO:0003899">
    <property type="term" value="F:DNA-directed RNA polymerase activity"/>
    <property type="evidence" value="ECO:0007669"/>
    <property type="project" value="UniProtKB-EC"/>
</dbReference>
<proteinExistence type="inferred from homology"/>
<evidence type="ECO:0000256" key="3">
    <source>
        <dbReference type="ARBA" id="ARBA00022478"/>
    </source>
</evidence>
<evidence type="ECO:0000256" key="1">
    <source>
        <dbReference type="ARBA" id="ARBA00006835"/>
    </source>
</evidence>
<keyword evidence="3 8" id="KW-0240">DNA-directed RNA polymerase</keyword>
<evidence type="ECO:0000256" key="4">
    <source>
        <dbReference type="ARBA" id="ARBA00022679"/>
    </source>
</evidence>
<dbReference type="EC" id="2.7.7.6" evidence="2"/>